<comment type="caution">
    <text evidence="10">The sequence shown here is derived from an EMBL/GenBank/DDBJ whole genome shotgun (WGS) entry which is preliminary data.</text>
</comment>
<feature type="region of interest" description="Disordered" evidence="7">
    <location>
        <begin position="155"/>
        <end position="176"/>
    </location>
</feature>
<name>A0A3L6DFV6_MAIZE</name>
<feature type="region of interest" description="Disordered" evidence="7">
    <location>
        <begin position="1"/>
        <end position="64"/>
    </location>
</feature>
<accession>A0A3L6DFV6</accession>
<dbReference type="PRINTS" id="PR01544">
    <property type="entry name" value="ARATH130DUF"/>
</dbReference>
<dbReference type="Pfam" id="PF07227">
    <property type="entry name" value="PHD_Oberon"/>
    <property type="match status" value="1"/>
</dbReference>
<feature type="domain" description="Oberon-like PHD finger" evidence="8">
    <location>
        <begin position="383"/>
        <end position="507"/>
    </location>
</feature>
<dbReference type="PANTHER" id="PTHR21736">
    <property type="entry name" value="VERNALIZATION-INSENSITIVE PROTEIN 3"/>
    <property type="match status" value="1"/>
</dbReference>
<feature type="region of interest" description="Disordered" evidence="7">
    <location>
        <begin position="77"/>
        <end position="97"/>
    </location>
</feature>
<dbReference type="InterPro" id="IPR032535">
    <property type="entry name" value="Oberon_CC"/>
</dbReference>
<dbReference type="GO" id="GO:0005634">
    <property type="term" value="C:nucleus"/>
    <property type="evidence" value="ECO:0007669"/>
    <property type="project" value="UniProtKB-SubCell"/>
</dbReference>
<feature type="compositionally biased region" description="Low complexity" evidence="7">
    <location>
        <begin position="54"/>
        <end position="64"/>
    </location>
</feature>
<dbReference type="EMBL" id="NCVQ01000010">
    <property type="protein sequence ID" value="PWZ07027.1"/>
    <property type="molecule type" value="Genomic_DNA"/>
</dbReference>
<evidence type="ECO:0000313" key="10">
    <source>
        <dbReference type="EMBL" id="PWZ07027.1"/>
    </source>
</evidence>
<evidence type="ECO:0000256" key="4">
    <source>
        <dbReference type="ARBA" id="ARBA00022833"/>
    </source>
</evidence>
<proteinExistence type="predicted"/>
<evidence type="ECO:0000256" key="3">
    <source>
        <dbReference type="ARBA" id="ARBA00022771"/>
    </source>
</evidence>
<evidence type="ECO:0000256" key="7">
    <source>
        <dbReference type="SAM" id="MobiDB-lite"/>
    </source>
</evidence>
<sequence>MFGDSDGSKDASAAAPGSNPPEPPFPSRELTLSSYLCDKAPPAAAGPSSPPNPEAAAGPAEDAAASAKLCVERDFLHLTAPKRGDPPGDDSSVVGGKKPRLESLQLSLSLSTDAPAPPPASQQPSSSLLPPSQLASFLPVDGDLRCGSAAAAAAAAVPAAPAPPPRRTYSANTGRTRSINSDDMSYSYSVFSHNPSCSLTHNSTDIYAAGEGTNGSVHSRFNFRPMGDGSVAFAPAQLKEGTASFFPTELPARAAAALSAGGSFDGSRGGMHSSRPDRILREIVSDSVPAVAQVLQDFPSETLEVLRETVRSMVDAPEKRDELSSLQRKLERRSDLTAEVLGRANKTQLEILVAIKTGMATFVTGKGRVSGSELVEMFLMTRCRNMNCKSAVPVDDCECKICSTKKGFCSACMCPVCQKFDCAANTCSWVGCDVCSHWCHAACALEKNLIRPGPTLKGAMGTTEMQFQCLGCNHASEMFGFVKEVFNCCAENWSAETQMKELDFVRKIFAASEDFEGKGLHAKAEEVLSMLVKKTISPSDATNTMLQFFKCAVSSANSFILTDGVTDYSVTGSKSKGILAAQTSKSTDMLHLQTPTITPPKSSFNFKPSTSILDSQIDVLKASPKPLSIEPHFSSSSKDDDSSSLETIVKCKEAEAKLFQKLANDARKEVDSYRQIVRAKTHKLEEEYAAKVAKLCFQETEEKRRKKVEELKVLENSHYDYHKMKLRMQTEIQGLLERMEATKKMWV</sequence>
<keyword evidence="2" id="KW-0479">Metal-binding</keyword>
<dbReference type="InterPro" id="IPR032881">
    <property type="entry name" value="Oberon-like_PHD"/>
</dbReference>
<evidence type="ECO:0000259" key="9">
    <source>
        <dbReference type="Pfam" id="PF16312"/>
    </source>
</evidence>
<evidence type="ECO:0000256" key="1">
    <source>
        <dbReference type="ARBA" id="ARBA00004123"/>
    </source>
</evidence>
<feature type="compositionally biased region" description="Low complexity" evidence="7">
    <location>
        <begin position="1"/>
        <end position="17"/>
    </location>
</feature>
<evidence type="ECO:0000256" key="5">
    <source>
        <dbReference type="ARBA" id="ARBA00023054"/>
    </source>
</evidence>
<keyword evidence="5" id="KW-0175">Coiled coil</keyword>
<organism evidence="10">
    <name type="scientific">Zea mays</name>
    <name type="common">Maize</name>
    <dbReference type="NCBI Taxonomy" id="4577"/>
    <lineage>
        <taxon>Eukaryota</taxon>
        <taxon>Viridiplantae</taxon>
        <taxon>Streptophyta</taxon>
        <taxon>Embryophyta</taxon>
        <taxon>Tracheophyta</taxon>
        <taxon>Spermatophyta</taxon>
        <taxon>Magnoliopsida</taxon>
        <taxon>Liliopsida</taxon>
        <taxon>Poales</taxon>
        <taxon>Poaceae</taxon>
        <taxon>PACMAD clade</taxon>
        <taxon>Panicoideae</taxon>
        <taxon>Andropogonodae</taxon>
        <taxon>Andropogoneae</taxon>
        <taxon>Tripsacinae</taxon>
        <taxon>Zea</taxon>
    </lineage>
</organism>
<dbReference type="InterPro" id="IPR004082">
    <property type="entry name" value="OBERON"/>
</dbReference>
<dbReference type="AlphaFoldDB" id="A0A3L6DFV6"/>
<gene>
    <name evidence="10" type="primary">OBE3_1</name>
    <name evidence="10" type="ORF">Zm00014a_009793</name>
</gene>
<dbReference type="GO" id="GO:0008270">
    <property type="term" value="F:zinc ion binding"/>
    <property type="evidence" value="ECO:0007669"/>
    <property type="project" value="UniProtKB-KW"/>
</dbReference>
<feature type="compositionally biased region" description="Basic and acidic residues" evidence="7">
    <location>
        <begin position="77"/>
        <end position="86"/>
    </location>
</feature>
<evidence type="ECO:0000259" key="8">
    <source>
        <dbReference type="Pfam" id="PF07227"/>
    </source>
</evidence>
<dbReference type="PANTHER" id="PTHR21736:SF38">
    <property type="entry name" value="PROTEIN OBERON 3"/>
    <property type="match status" value="1"/>
</dbReference>
<keyword evidence="3" id="KW-0863">Zinc-finger</keyword>
<feature type="compositionally biased region" description="Low complexity" evidence="7">
    <location>
        <begin position="122"/>
        <end position="134"/>
    </location>
</feature>
<feature type="domain" description="Oberon coiled-coil region" evidence="9">
    <location>
        <begin position="608"/>
        <end position="736"/>
    </location>
</feature>
<dbReference type="Proteomes" id="UP000251960">
    <property type="component" value="Chromosome 9"/>
</dbReference>
<protein>
    <submittedName>
        <fullName evidence="10">Protein OBERON 3</fullName>
    </submittedName>
</protein>
<evidence type="ECO:0000256" key="6">
    <source>
        <dbReference type="ARBA" id="ARBA00023242"/>
    </source>
</evidence>
<dbReference type="CDD" id="cd15612">
    <property type="entry name" value="PHD_OBE1_like"/>
    <property type="match status" value="1"/>
</dbReference>
<reference evidence="10" key="1">
    <citation type="journal article" date="2018" name="Nat. Genet.">
        <title>Extensive intraspecific gene order and gene structural variations between Mo17 and other maize genomes.</title>
        <authorList>
            <person name="Sun S."/>
            <person name="Zhou Y."/>
            <person name="Chen J."/>
            <person name="Shi J."/>
            <person name="Zhao H."/>
            <person name="Zhao H."/>
            <person name="Song W."/>
            <person name="Zhang M."/>
            <person name="Cui Y."/>
            <person name="Dong X."/>
            <person name="Liu H."/>
            <person name="Ma X."/>
            <person name="Jiao Y."/>
            <person name="Wang B."/>
            <person name="Wei X."/>
            <person name="Stein J.C."/>
            <person name="Glaubitz J.C."/>
            <person name="Lu F."/>
            <person name="Yu G."/>
            <person name="Liang C."/>
            <person name="Fengler K."/>
            <person name="Li B."/>
            <person name="Rafalski A."/>
            <person name="Schnable P.S."/>
            <person name="Ware D.H."/>
            <person name="Buckler E.S."/>
            <person name="Lai J."/>
        </authorList>
    </citation>
    <scope>NUCLEOTIDE SEQUENCE [LARGE SCALE GENOMIC DNA]</scope>
    <source>
        <tissue evidence="10">Seedling</tissue>
    </source>
</reference>
<dbReference type="ExpressionAtlas" id="A0A3L6DFV6">
    <property type="expression patterns" value="baseline and differential"/>
</dbReference>
<keyword evidence="4" id="KW-0862">Zinc</keyword>
<feature type="region of interest" description="Disordered" evidence="7">
    <location>
        <begin position="110"/>
        <end position="134"/>
    </location>
</feature>
<keyword evidence="6" id="KW-0539">Nucleus</keyword>
<dbReference type="InterPro" id="IPR047578">
    <property type="entry name" value="OBE1-like_PHD"/>
</dbReference>
<evidence type="ECO:0000256" key="2">
    <source>
        <dbReference type="ARBA" id="ARBA00022723"/>
    </source>
</evidence>
<dbReference type="Pfam" id="PF16312">
    <property type="entry name" value="Oberon_cc"/>
    <property type="match status" value="1"/>
</dbReference>
<comment type="subcellular location">
    <subcellularLocation>
        <location evidence="1">Nucleus</location>
    </subcellularLocation>
</comment>